<dbReference type="PANTHER" id="PTHR42856:SF1">
    <property type="entry name" value="ACYL-COENZYME A THIOESTERASE PAAI"/>
    <property type="match status" value="1"/>
</dbReference>
<comment type="similarity">
    <text evidence="1">Belongs to the thioesterase PaaI family.</text>
</comment>
<dbReference type="SUPFAM" id="SSF54637">
    <property type="entry name" value="Thioesterase/thiol ester dehydrase-isomerase"/>
    <property type="match status" value="1"/>
</dbReference>
<name>A0A382DE99_9ZZZZ</name>
<dbReference type="EMBL" id="UINC01038997">
    <property type="protein sequence ID" value="SVB36836.1"/>
    <property type="molecule type" value="Genomic_DNA"/>
</dbReference>
<evidence type="ECO:0000256" key="2">
    <source>
        <dbReference type="ARBA" id="ARBA00022801"/>
    </source>
</evidence>
<dbReference type="InterPro" id="IPR006683">
    <property type="entry name" value="Thioestr_dom"/>
</dbReference>
<keyword evidence="2" id="KW-0378">Hydrolase</keyword>
<sequence>MNAKHLAQAVVGKLLEADTCSTALGLEVLDLDARHAVVRMKVRDDMVNGHGVCHGGMVFTLADTCSAFACNSENESSLLSSAQIELFRSAMLDDELTATARAVNQGKRKGVYDVNVVNQHDQLVAVFRGQSQRLGEPLIER</sequence>
<gene>
    <name evidence="4" type="ORF">METZ01_LOCUS189690</name>
</gene>
<dbReference type="Gene3D" id="3.10.129.10">
    <property type="entry name" value="Hotdog Thioesterase"/>
    <property type="match status" value="1"/>
</dbReference>
<dbReference type="AlphaFoldDB" id="A0A382DE99"/>
<reference evidence="4" key="1">
    <citation type="submission" date="2018-05" db="EMBL/GenBank/DDBJ databases">
        <authorList>
            <person name="Lanie J.A."/>
            <person name="Ng W.-L."/>
            <person name="Kazmierczak K.M."/>
            <person name="Andrzejewski T.M."/>
            <person name="Davidsen T.M."/>
            <person name="Wayne K.J."/>
            <person name="Tettelin H."/>
            <person name="Glass J.I."/>
            <person name="Rusch D."/>
            <person name="Podicherti R."/>
            <person name="Tsui H.-C.T."/>
            <person name="Winkler M.E."/>
        </authorList>
    </citation>
    <scope>NUCLEOTIDE SEQUENCE</scope>
</reference>
<dbReference type="PANTHER" id="PTHR42856">
    <property type="entry name" value="ACYL-COENZYME A THIOESTERASE PAAI"/>
    <property type="match status" value="1"/>
</dbReference>
<dbReference type="NCBIfam" id="TIGR02286">
    <property type="entry name" value="PaaD"/>
    <property type="match status" value="1"/>
</dbReference>
<evidence type="ECO:0000256" key="1">
    <source>
        <dbReference type="ARBA" id="ARBA00008324"/>
    </source>
</evidence>
<dbReference type="NCBIfam" id="TIGR00369">
    <property type="entry name" value="unchar_dom_1"/>
    <property type="match status" value="1"/>
</dbReference>
<dbReference type="InterPro" id="IPR029069">
    <property type="entry name" value="HotDog_dom_sf"/>
</dbReference>
<dbReference type="FunFam" id="3.10.129.10:FF:000022">
    <property type="entry name" value="Phenylacetic acid degradation protein"/>
    <property type="match status" value="1"/>
</dbReference>
<dbReference type="CDD" id="cd03443">
    <property type="entry name" value="PaaI_thioesterase"/>
    <property type="match status" value="1"/>
</dbReference>
<evidence type="ECO:0000259" key="3">
    <source>
        <dbReference type="Pfam" id="PF03061"/>
    </source>
</evidence>
<feature type="domain" description="Thioesterase" evidence="3">
    <location>
        <begin position="50"/>
        <end position="125"/>
    </location>
</feature>
<dbReference type="Pfam" id="PF03061">
    <property type="entry name" value="4HBT"/>
    <property type="match status" value="1"/>
</dbReference>
<protein>
    <recommendedName>
        <fullName evidence="3">Thioesterase domain-containing protein</fullName>
    </recommendedName>
</protein>
<accession>A0A382DE99</accession>
<dbReference type="InterPro" id="IPR003736">
    <property type="entry name" value="PAAI_dom"/>
</dbReference>
<proteinExistence type="inferred from homology"/>
<dbReference type="InterPro" id="IPR052723">
    <property type="entry name" value="Acyl-CoA_thioesterase_PaaI"/>
</dbReference>
<dbReference type="InterPro" id="IPR011973">
    <property type="entry name" value="PaaD"/>
</dbReference>
<organism evidence="4">
    <name type="scientific">marine metagenome</name>
    <dbReference type="NCBI Taxonomy" id="408172"/>
    <lineage>
        <taxon>unclassified sequences</taxon>
        <taxon>metagenomes</taxon>
        <taxon>ecological metagenomes</taxon>
    </lineage>
</organism>
<dbReference type="GO" id="GO:0016289">
    <property type="term" value="F:acyl-CoA hydrolase activity"/>
    <property type="evidence" value="ECO:0007669"/>
    <property type="project" value="TreeGrafter"/>
</dbReference>
<evidence type="ECO:0000313" key="4">
    <source>
        <dbReference type="EMBL" id="SVB36836.1"/>
    </source>
</evidence>